<organism evidence="3 4">
    <name type="scientific">Eubacterium uniforme</name>
    <dbReference type="NCBI Taxonomy" id="39495"/>
    <lineage>
        <taxon>Bacteria</taxon>
        <taxon>Bacillati</taxon>
        <taxon>Bacillota</taxon>
        <taxon>Clostridia</taxon>
        <taxon>Eubacteriales</taxon>
        <taxon>Eubacteriaceae</taxon>
        <taxon>Eubacterium</taxon>
    </lineage>
</organism>
<evidence type="ECO:0000256" key="2">
    <source>
        <dbReference type="SAM" id="Phobius"/>
    </source>
</evidence>
<sequence length="475" mass="55485">MLLAVLNVLKIVGIVLLAILGIILFIFLLLMFVPIRYRLNGRYDDKVKEGKVNISFLLHIISAKVLFENKKLNMIIKFFGIPVLKKDFLDLNKESKESYREEEKEEYSNKAYESKINNESERNKGDDFDSVDRSDIHDKSFTSDEDENQYIDVDKGIKDSSIDLNVSGEKIDNASDGQIINLDFDDKEVNEDNNLFDKLLNGYFDYILNGYFKLFNFVLFGFFKIFDLIISAVFAVALLIFKGIDLLVSKEDNIFSFLDEKANKLSERIETKREHYNESADRIKVISDKIKGFSFKLSSIKGKIHGLKFKIKSIIRKIERAKYKANLTKNRIKEYRELSKTKRFKKTFAFLKKEVKYLLKQIFPRKCKGFIKFGFEHPDKTGKTYGYIAILYGIFGKRLKKFDVIPDFEHKILEGKVDIKGHIRLIHALIVAIKILLNRNVWIIKKKFDKINSKYKSMEMDEGFYDFDDDLDAIS</sequence>
<dbReference type="OrthoDB" id="2087351at2"/>
<evidence type="ECO:0000313" key="3">
    <source>
        <dbReference type="EMBL" id="SKA69545.1"/>
    </source>
</evidence>
<keyword evidence="4" id="KW-1185">Reference proteome</keyword>
<feature type="transmembrane region" description="Helical" evidence="2">
    <location>
        <begin position="214"/>
        <end position="241"/>
    </location>
</feature>
<proteinExistence type="predicted"/>
<evidence type="ECO:0000313" key="4">
    <source>
        <dbReference type="Proteomes" id="UP000190814"/>
    </source>
</evidence>
<dbReference type="AlphaFoldDB" id="A0A1T4VXI5"/>
<accession>A0A1T4VXI5</accession>
<evidence type="ECO:0000256" key="1">
    <source>
        <dbReference type="SAM" id="MobiDB-lite"/>
    </source>
</evidence>
<dbReference type="InterPro" id="IPR021338">
    <property type="entry name" value="DUF2953"/>
</dbReference>
<reference evidence="3 4" key="1">
    <citation type="submission" date="2017-02" db="EMBL/GenBank/DDBJ databases">
        <authorList>
            <person name="Peterson S.W."/>
        </authorList>
    </citation>
    <scope>NUCLEOTIDE SEQUENCE [LARGE SCALE GENOMIC DNA]</scope>
    <source>
        <strain evidence="3 4">ATCC 35992</strain>
    </source>
</reference>
<name>A0A1T4VXI5_9FIRM</name>
<keyword evidence="2" id="KW-0472">Membrane</keyword>
<feature type="region of interest" description="Disordered" evidence="1">
    <location>
        <begin position="99"/>
        <end position="141"/>
    </location>
</feature>
<keyword evidence="2" id="KW-0812">Transmembrane</keyword>
<dbReference type="Pfam" id="PF11167">
    <property type="entry name" value="DUF2953"/>
    <property type="match status" value="1"/>
</dbReference>
<gene>
    <name evidence="3" type="ORF">SAMN02745111_01881</name>
</gene>
<dbReference type="EMBL" id="FUXZ01000011">
    <property type="protein sequence ID" value="SKA69545.1"/>
    <property type="molecule type" value="Genomic_DNA"/>
</dbReference>
<feature type="transmembrane region" description="Helical" evidence="2">
    <location>
        <begin position="12"/>
        <end position="33"/>
    </location>
</feature>
<evidence type="ECO:0008006" key="5">
    <source>
        <dbReference type="Google" id="ProtNLM"/>
    </source>
</evidence>
<dbReference type="RefSeq" id="WP_078766725.1">
    <property type="nucleotide sequence ID" value="NZ_FUXZ01000011.1"/>
</dbReference>
<dbReference type="STRING" id="39495.SAMN02745111_01881"/>
<keyword evidence="2" id="KW-1133">Transmembrane helix</keyword>
<protein>
    <recommendedName>
        <fullName evidence="5">DUF2953 domain-containing protein</fullName>
    </recommendedName>
</protein>
<dbReference type="Proteomes" id="UP000190814">
    <property type="component" value="Unassembled WGS sequence"/>
</dbReference>